<dbReference type="EMBL" id="KN880583">
    <property type="protein sequence ID" value="KIY65622.1"/>
    <property type="molecule type" value="Genomic_DNA"/>
</dbReference>
<gene>
    <name evidence="2" type="ORF">CYLTODRAFT_424190</name>
</gene>
<organism evidence="2 3">
    <name type="scientific">Cylindrobasidium torrendii FP15055 ss-10</name>
    <dbReference type="NCBI Taxonomy" id="1314674"/>
    <lineage>
        <taxon>Eukaryota</taxon>
        <taxon>Fungi</taxon>
        <taxon>Dikarya</taxon>
        <taxon>Basidiomycota</taxon>
        <taxon>Agaricomycotina</taxon>
        <taxon>Agaricomycetes</taxon>
        <taxon>Agaricomycetidae</taxon>
        <taxon>Agaricales</taxon>
        <taxon>Marasmiineae</taxon>
        <taxon>Physalacriaceae</taxon>
        <taxon>Cylindrobasidium</taxon>
    </lineage>
</organism>
<evidence type="ECO:0000256" key="1">
    <source>
        <dbReference type="SAM" id="MobiDB-lite"/>
    </source>
</evidence>
<feature type="region of interest" description="Disordered" evidence="1">
    <location>
        <begin position="1"/>
        <end position="66"/>
    </location>
</feature>
<evidence type="ECO:0000313" key="2">
    <source>
        <dbReference type="EMBL" id="KIY65622.1"/>
    </source>
</evidence>
<sequence length="145" mass="15732">MHAQQQQLPSLRSLNLLPERTGNEEPIISRPTPRYAHPRNSSISSLSSVASRTPSPPSSSNGKLSLEPCALKDAEAIIYFPAPPPGEEQTRSFLVVGNALESLVRTASRRELAKGARVHPYRKPAAGPTTGHSRRTSTTRIPPHV</sequence>
<feature type="region of interest" description="Disordered" evidence="1">
    <location>
        <begin position="114"/>
        <end position="145"/>
    </location>
</feature>
<dbReference type="OrthoDB" id="3267542at2759"/>
<feature type="compositionally biased region" description="Polar residues" evidence="1">
    <location>
        <begin position="1"/>
        <end position="13"/>
    </location>
</feature>
<reference evidence="2 3" key="1">
    <citation type="journal article" date="2015" name="Fungal Genet. Biol.">
        <title>Evolution of novel wood decay mechanisms in Agaricales revealed by the genome sequences of Fistulina hepatica and Cylindrobasidium torrendii.</title>
        <authorList>
            <person name="Floudas D."/>
            <person name="Held B.W."/>
            <person name="Riley R."/>
            <person name="Nagy L.G."/>
            <person name="Koehler G."/>
            <person name="Ransdell A.S."/>
            <person name="Younus H."/>
            <person name="Chow J."/>
            <person name="Chiniquy J."/>
            <person name="Lipzen A."/>
            <person name="Tritt A."/>
            <person name="Sun H."/>
            <person name="Haridas S."/>
            <person name="LaButti K."/>
            <person name="Ohm R.A."/>
            <person name="Kues U."/>
            <person name="Blanchette R.A."/>
            <person name="Grigoriev I.V."/>
            <person name="Minto R.E."/>
            <person name="Hibbett D.S."/>
        </authorList>
    </citation>
    <scope>NUCLEOTIDE SEQUENCE [LARGE SCALE GENOMIC DNA]</scope>
    <source>
        <strain evidence="2 3">FP15055 ss-10</strain>
    </source>
</reference>
<name>A0A0D7B531_9AGAR</name>
<proteinExistence type="predicted"/>
<dbReference type="Proteomes" id="UP000054007">
    <property type="component" value="Unassembled WGS sequence"/>
</dbReference>
<evidence type="ECO:0000313" key="3">
    <source>
        <dbReference type="Proteomes" id="UP000054007"/>
    </source>
</evidence>
<accession>A0A0D7B531</accession>
<keyword evidence="3" id="KW-1185">Reference proteome</keyword>
<feature type="compositionally biased region" description="Low complexity" evidence="1">
    <location>
        <begin position="41"/>
        <end position="51"/>
    </location>
</feature>
<dbReference type="AlphaFoldDB" id="A0A0D7B531"/>
<protein>
    <submittedName>
        <fullName evidence="2">Uncharacterized protein</fullName>
    </submittedName>
</protein>